<dbReference type="AlphaFoldDB" id="A0AAN9BSC6"/>
<dbReference type="FunFam" id="1.10.3450.20:FF:000001">
    <property type="entry name" value="Nuclear pore complex protein"/>
    <property type="match status" value="1"/>
</dbReference>
<dbReference type="FunFam" id="1.20.190.50:FF:000001">
    <property type="entry name" value="Nuclear pore complex protein"/>
    <property type="match status" value="1"/>
</dbReference>
<comment type="function">
    <text evidence="18">Functions as a component of the nuclear pore complex (NPC).</text>
</comment>
<evidence type="ECO:0000256" key="13">
    <source>
        <dbReference type="ARBA" id="ARBA00023136"/>
    </source>
</evidence>
<keyword evidence="8" id="KW-0995">Kinetochore</keyword>
<keyword evidence="15" id="KW-0137">Centromere</keyword>
<dbReference type="Proteomes" id="UP001374579">
    <property type="component" value="Unassembled WGS sequence"/>
</dbReference>
<protein>
    <recommendedName>
        <fullName evidence="18">Nuclear pore complex protein</fullName>
    </recommendedName>
</protein>
<dbReference type="Gene3D" id="1.10.3450.20">
    <property type="match status" value="1"/>
</dbReference>
<evidence type="ECO:0000256" key="11">
    <source>
        <dbReference type="ARBA" id="ARBA00023010"/>
    </source>
</evidence>
<reference evidence="20 21" key="1">
    <citation type="submission" date="2024-02" db="EMBL/GenBank/DDBJ databases">
        <title>Chromosome-scale genome assembly of the rough periwinkle Littorina saxatilis.</title>
        <authorList>
            <person name="De Jode A."/>
            <person name="Faria R."/>
            <person name="Formenti G."/>
            <person name="Sims Y."/>
            <person name="Smith T.P."/>
            <person name="Tracey A."/>
            <person name="Wood J.M.D."/>
            <person name="Zagrodzka Z.B."/>
            <person name="Johannesson K."/>
            <person name="Butlin R.K."/>
            <person name="Leder E.H."/>
        </authorList>
    </citation>
    <scope>NUCLEOTIDE SEQUENCE [LARGE SCALE GENOMIC DNA]</scope>
    <source>
        <strain evidence="20">Snail1</strain>
        <tissue evidence="20">Muscle</tissue>
    </source>
</reference>
<keyword evidence="10" id="KW-0007">Acetylation</keyword>
<dbReference type="PANTHER" id="PTHR13003:SF2">
    <property type="entry name" value="NUCLEAR PORE COMPLEX PROTEIN NUP107"/>
    <property type="match status" value="1"/>
</dbReference>
<comment type="similarity">
    <text evidence="2 18">Belongs to the nucleoporin Nup84/Nup107 family.</text>
</comment>
<evidence type="ECO:0000256" key="10">
    <source>
        <dbReference type="ARBA" id="ARBA00022990"/>
    </source>
</evidence>
<comment type="subunit">
    <text evidence="17">Part of the nuclear pore complex (NPC). Forms part of the Nup160 subcomplex in the nuclear pore which is composed of NUP160, NUP133, NUP107 and Nup96; this complex plays a role in RNA export and in tethering Nup98 and NUP153 to the nucleus. Does not interact with TPR. Interacts with ZNF106.</text>
</comment>
<evidence type="ECO:0000256" key="7">
    <source>
        <dbReference type="ARBA" id="ARBA00022816"/>
    </source>
</evidence>
<keyword evidence="21" id="KW-1185">Reference proteome</keyword>
<evidence type="ECO:0000256" key="2">
    <source>
        <dbReference type="ARBA" id="ARBA00009510"/>
    </source>
</evidence>
<evidence type="ECO:0000256" key="1">
    <source>
        <dbReference type="ARBA" id="ARBA00004629"/>
    </source>
</evidence>
<dbReference type="PANTHER" id="PTHR13003">
    <property type="entry name" value="NUP107-RELATED"/>
    <property type="match status" value="1"/>
</dbReference>
<comment type="caution">
    <text evidence="20">The sequence shown here is derived from an EMBL/GenBank/DDBJ whole genome shotgun (WGS) entry which is preliminary data.</text>
</comment>
<evidence type="ECO:0000256" key="6">
    <source>
        <dbReference type="ARBA" id="ARBA00022553"/>
    </source>
</evidence>
<sequence>MADRRRQLRGGLDHMLEGESPVPREKEMALTFKRRSMNIDLQKSLKLLDEAVSPAHPAQALSRTPRQGLLRHSVYTPKKVSSASKFDISDIYTPTHGSMIVNVSETSHSQQSALQLPMEMDATQDLTTTNVNLLLDEDPGMAASTGLYADFDQCLRQNGAPHQVLDLLSCFESCLSEQVTILRKLVRRARLEQQKFQKTYTTLDLLDKERSTWQLIYSLFKDRLETEATRGEGSMEEEDIDMVTDAKQRLIELSEQEIVNKLFEKDGSLRQCQLVVDWLESCAREDLDAVADNVKFFTDQPVVWENTLHQLQSRKKGTSINTERPLVDQLDPDAPVRQRRYLDDLDKEDEQRLLQHLFMCIRAGQLDKAQELCQSCGQAWRAATLEGWRPFHDANRQRLQATLAPITGNPQRDVWKCVCWRMAAEGKYDPFETAIYAVLSGNLKSVLPVCHSWYDCLWAYFRTLVDVKVEQEVRLRSITFRKPVDLPPQYWDRLMETTQVFEELEASTDQRIRTECQQCYHIIQKHVILGDMPALVEVMYNWVKERKTLPQHLLRFMANLVLFLRRVGHETNEELCTVILEAYVELLIKSDQKRLIAHYVSFLPPHLQVQWYAHFLEGVKGQEERQVCLQLAEEDGLDVAAITKRVVENIRNRDAAVVDPNVSMAINVAISEDDRQKIEAIDWLVFDPSQRAEALKQANAVMRSFILVKKHNAAREVFDKLPADSINVVYKIWHAKTGSTSLPPADDNAVREYMCTKAYLDAMESYNDWFSLYHHSKPSKPSSAEVGSSFTDRVAFEHRLKQYDQDLERWQYKLVRQTQTTKDRVYNVLLFMDGGWMVDRYEDPDDEESRPQQLATLRRMHIPALCLNLHHMLHSSRLYSECLQLADSIASEHYQLYKEFNKDDLQQLLRQIRESSLCLLDQNKDPLGYDLV</sequence>
<evidence type="ECO:0000256" key="16">
    <source>
        <dbReference type="ARBA" id="ARBA00056880"/>
    </source>
</evidence>
<dbReference type="GO" id="GO:0017056">
    <property type="term" value="F:structural constituent of nuclear pore"/>
    <property type="evidence" value="ECO:0007669"/>
    <property type="project" value="UniProtKB-UniRule"/>
</dbReference>
<evidence type="ECO:0000256" key="8">
    <source>
        <dbReference type="ARBA" id="ARBA00022838"/>
    </source>
</evidence>
<evidence type="ECO:0000256" key="9">
    <source>
        <dbReference type="ARBA" id="ARBA00022927"/>
    </source>
</evidence>
<dbReference type="Gene3D" id="1.20.190.50">
    <property type="match status" value="1"/>
</dbReference>
<evidence type="ECO:0000313" key="20">
    <source>
        <dbReference type="EMBL" id="KAK7110623.1"/>
    </source>
</evidence>
<evidence type="ECO:0000256" key="15">
    <source>
        <dbReference type="ARBA" id="ARBA00023328"/>
    </source>
</evidence>
<evidence type="ECO:0000256" key="5">
    <source>
        <dbReference type="ARBA" id="ARBA00022481"/>
    </source>
</evidence>
<dbReference type="EMBL" id="JBAMIC010000003">
    <property type="protein sequence ID" value="KAK7110623.1"/>
    <property type="molecule type" value="Genomic_DNA"/>
</dbReference>
<dbReference type="Pfam" id="PF04121">
    <property type="entry name" value="Nup84_Nup100"/>
    <property type="match status" value="1"/>
</dbReference>
<evidence type="ECO:0000256" key="12">
    <source>
        <dbReference type="ARBA" id="ARBA00023132"/>
    </source>
</evidence>
<dbReference type="GO" id="GO:0000973">
    <property type="term" value="P:post-transcriptional tethering of RNA polymerase II gene DNA at nuclear periphery"/>
    <property type="evidence" value="ECO:0007669"/>
    <property type="project" value="TreeGrafter"/>
</dbReference>
<keyword evidence="6" id="KW-0597">Phosphoprotein</keyword>
<proteinExistence type="inferred from homology"/>
<evidence type="ECO:0000256" key="3">
    <source>
        <dbReference type="ARBA" id="ARBA00022448"/>
    </source>
</evidence>
<keyword evidence="5" id="KW-0488">Methylation</keyword>
<organism evidence="20 21">
    <name type="scientific">Littorina saxatilis</name>
    <dbReference type="NCBI Taxonomy" id="31220"/>
    <lineage>
        <taxon>Eukaryota</taxon>
        <taxon>Metazoa</taxon>
        <taxon>Spiralia</taxon>
        <taxon>Lophotrochozoa</taxon>
        <taxon>Mollusca</taxon>
        <taxon>Gastropoda</taxon>
        <taxon>Caenogastropoda</taxon>
        <taxon>Littorinimorpha</taxon>
        <taxon>Littorinoidea</taxon>
        <taxon>Littorinidae</taxon>
        <taxon>Littorina</taxon>
    </lineage>
</organism>
<keyword evidence="13 18" id="KW-0472">Membrane</keyword>
<dbReference type="InterPro" id="IPR007252">
    <property type="entry name" value="Nup84/Nup107"/>
</dbReference>
<name>A0AAN9BSC6_9CAEN</name>
<dbReference type="GO" id="GO:0006606">
    <property type="term" value="P:protein import into nucleus"/>
    <property type="evidence" value="ECO:0007669"/>
    <property type="project" value="TreeGrafter"/>
</dbReference>
<evidence type="ECO:0000256" key="4">
    <source>
        <dbReference type="ARBA" id="ARBA00022454"/>
    </source>
</evidence>
<evidence type="ECO:0000313" key="21">
    <source>
        <dbReference type="Proteomes" id="UP001374579"/>
    </source>
</evidence>
<keyword evidence="4" id="KW-0158">Chromosome</keyword>
<keyword evidence="12 18" id="KW-0906">Nuclear pore complex</keyword>
<dbReference type="GO" id="GO:0006406">
    <property type="term" value="P:mRNA export from nucleus"/>
    <property type="evidence" value="ECO:0007669"/>
    <property type="project" value="TreeGrafter"/>
</dbReference>
<evidence type="ECO:0000256" key="19">
    <source>
        <dbReference type="SAM" id="MobiDB-lite"/>
    </source>
</evidence>
<evidence type="ECO:0000256" key="18">
    <source>
        <dbReference type="RuleBase" id="RU365072"/>
    </source>
</evidence>
<dbReference type="GO" id="GO:0000776">
    <property type="term" value="C:kinetochore"/>
    <property type="evidence" value="ECO:0007669"/>
    <property type="project" value="UniProtKB-KW"/>
</dbReference>
<feature type="region of interest" description="Disordered" evidence="19">
    <location>
        <begin position="1"/>
        <end position="24"/>
    </location>
</feature>
<keyword evidence="11 18" id="KW-0811">Translocation</keyword>
<accession>A0AAN9BSC6</accession>
<dbReference type="GO" id="GO:0031965">
    <property type="term" value="C:nuclear membrane"/>
    <property type="evidence" value="ECO:0007669"/>
    <property type="project" value="UniProtKB-SubCell"/>
</dbReference>
<keyword evidence="3 18" id="KW-0813">Transport</keyword>
<evidence type="ECO:0000256" key="14">
    <source>
        <dbReference type="ARBA" id="ARBA00023242"/>
    </source>
</evidence>
<comment type="subcellular location">
    <subcellularLocation>
        <location evidence="1">Chromosome</location>
        <location evidence="1">Centromere</location>
        <location evidence="1">Kinetochore</location>
    </subcellularLocation>
    <subcellularLocation>
        <location evidence="18">Nucleus</location>
        <location evidence="18">Nuclear pore complex</location>
    </subcellularLocation>
    <subcellularLocation>
        <location evidence="18">Nucleus membrane</location>
    </subcellularLocation>
</comment>
<keyword evidence="7" id="KW-0509">mRNA transport</keyword>
<gene>
    <name evidence="20" type="ORF">V1264_014463</name>
</gene>
<keyword evidence="9" id="KW-0653">Protein transport</keyword>
<dbReference type="GO" id="GO:0031080">
    <property type="term" value="C:nuclear pore outer ring"/>
    <property type="evidence" value="ECO:0007669"/>
    <property type="project" value="TreeGrafter"/>
</dbReference>
<comment type="function">
    <text evidence="16">Plays a role in the nuclear pore complex (NPC) assembly and/or maintenance. Required for the assembly of peripheral proteins into the NPC. May anchor NUP62 to the NPC. Involved in nephrogenesis.</text>
</comment>
<keyword evidence="14 18" id="KW-0539">Nucleus</keyword>
<evidence type="ECO:0000256" key="17">
    <source>
        <dbReference type="ARBA" id="ARBA00063956"/>
    </source>
</evidence>